<accession>A0A0F9VGT8</accession>
<proteinExistence type="predicted"/>
<dbReference type="AlphaFoldDB" id="A0A0F9VGT8"/>
<name>A0A0F9VGT8_9ZZZZ</name>
<protein>
    <submittedName>
        <fullName evidence="2">Uncharacterized protein</fullName>
    </submittedName>
</protein>
<feature type="region of interest" description="Disordered" evidence="1">
    <location>
        <begin position="1"/>
        <end position="38"/>
    </location>
</feature>
<gene>
    <name evidence="2" type="ORF">LCGC14_0407930</name>
</gene>
<feature type="compositionally biased region" description="Low complexity" evidence="1">
    <location>
        <begin position="21"/>
        <end position="32"/>
    </location>
</feature>
<organism evidence="2">
    <name type="scientific">marine sediment metagenome</name>
    <dbReference type="NCBI Taxonomy" id="412755"/>
    <lineage>
        <taxon>unclassified sequences</taxon>
        <taxon>metagenomes</taxon>
        <taxon>ecological metagenomes</taxon>
    </lineage>
</organism>
<sequence>MSKKGRNLADLIGGFEDEPQEAAPANEPAPQQTTEPPRIVPLSVLVATEDRRRMRQLSLDTGLSLQKLGHEAWNMLLQSRGLEPLSPVTANVPSGRQKRSI</sequence>
<evidence type="ECO:0000256" key="1">
    <source>
        <dbReference type="SAM" id="MobiDB-lite"/>
    </source>
</evidence>
<comment type="caution">
    <text evidence="2">The sequence shown here is derived from an EMBL/GenBank/DDBJ whole genome shotgun (WGS) entry which is preliminary data.</text>
</comment>
<dbReference type="EMBL" id="LAZR01000356">
    <property type="protein sequence ID" value="KKN72741.1"/>
    <property type="molecule type" value="Genomic_DNA"/>
</dbReference>
<evidence type="ECO:0000313" key="2">
    <source>
        <dbReference type="EMBL" id="KKN72741.1"/>
    </source>
</evidence>
<reference evidence="2" key="1">
    <citation type="journal article" date="2015" name="Nature">
        <title>Complex archaea that bridge the gap between prokaryotes and eukaryotes.</title>
        <authorList>
            <person name="Spang A."/>
            <person name="Saw J.H."/>
            <person name="Jorgensen S.L."/>
            <person name="Zaremba-Niedzwiedzka K."/>
            <person name="Martijn J."/>
            <person name="Lind A.E."/>
            <person name="van Eijk R."/>
            <person name="Schleper C."/>
            <person name="Guy L."/>
            <person name="Ettema T.J."/>
        </authorList>
    </citation>
    <scope>NUCLEOTIDE SEQUENCE</scope>
</reference>